<feature type="domain" description="Acyl-CoA thioesterase-like N-terminal HotDog" evidence="1">
    <location>
        <begin position="33"/>
        <end position="117"/>
    </location>
</feature>
<dbReference type="AlphaFoldDB" id="A0A423PE37"/>
<dbReference type="Gene3D" id="2.40.160.210">
    <property type="entry name" value="Acyl-CoA thioesterase, double hotdog domain"/>
    <property type="match status" value="1"/>
</dbReference>
<dbReference type="Pfam" id="PF20789">
    <property type="entry name" value="4HBT_3C"/>
    <property type="match status" value="1"/>
</dbReference>
<comment type="caution">
    <text evidence="3">The sequence shown here is derived from an EMBL/GenBank/DDBJ whole genome shotgun (WGS) entry which is preliminary data.</text>
</comment>
<proteinExistence type="predicted"/>
<dbReference type="Pfam" id="PF13622">
    <property type="entry name" value="4HBT_3"/>
    <property type="match status" value="1"/>
</dbReference>
<gene>
    <name evidence="3" type="ORF">SAJA_15275</name>
</gene>
<reference evidence="3 4" key="1">
    <citation type="submission" date="2013-10" db="EMBL/GenBank/DDBJ databases">
        <title>Salinisphaera japonica YTM-1 Genome Sequencing.</title>
        <authorList>
            <person name="Lai Q."/>
            <person name="Li C."/>
            <person name="Shao Z."/>
        </authorList>
    </citation>
    <scope>NUCLEOTIDE SEQUENCE [LARGE SCALE GENOMIC DNA]</scope>
    <source>
        <strain evidence="3 4">YTM-1</strain>
    </source>
</reference>
<dbReference type="SUPFAM" id="SSF54637">
    <property type="entry name" value="Thioesterase/thiol ester dehydrase-isomerase"/>
    <property type="match status" value="2"/>
</dbReference>
<name>A0A423PE37_9GAMM</name>
<evidence type="ECO:0000259" key="2">
    <source>
        <dbReference type="Pfam" id="PF20789"/>
    </source>
</evidence>
<organism evidence="3 4">
    <name type="scientific">Salinisphaera japonica YTM-1</name>
    <dbReference type="NCBI Taxonomy" id="1209778"/>
    <lineage>
        <taxon>Bacteria</taxon>
        <taxon>Pseudomonadati</taxon>
        <taxon>Pseudomonadota</taxon>
        <taxon>Gammaproteobacteria</taxon>
        <taxon>Salinisphaerales</taxon>
        <taxon>Salinisphaeraceae</taxon>
        <taxon>Salinisphaera</taxon>
    </lineage>
</organism>
<protein>
    <submittedName>
        <fullName evidence="3">Acyl-CoA thioesterase</fullName>
    </submittedName>
</protein>
<dbReference type="Proteomes" id="UP000285310">
    <property type="component" value="Unassembled WGS sequence"/>
</dbReference>
<dbReference type="InterPro" id="IPR029069">
    <property type="entry name" value="HotDog_dom_sf"/>
</dbReference>
<dbReference type="InParanoid" id="A0A423PE37"/>
<dbReference type="OrthoDB" id="7059210at2"/>
<evidence type="ECO:0000259" key="1">
    <source>
        <dbReference type="Pfam" id="PF13622"/>
    </source>
</evidence>
<feature type="domain" description="Acyl-CoA thioesterase-like C-terminal" evidence="2">
    <location>
        <begin position="146"/>
        <end position="276"/>
    </location>
</feature>
<accession>A0A423PE37</accession>
<evidence type="ECO:0000313" key="3">
    <source>
        <dbReference type="EMBL" id="ROO23848.1"/>
    </source>
</evidence>
<dbReference type="InterPro" id="IPR042171">
    <property type="entry name" value="Acyl-CoA_hotdog"/>
</dbReference>
<sequence>MSDSVSNAENRTPLSRLLAEITAAGAGPSELMIPEDWLQGRAIYGGLSAALCLQSALSYVPEAGPLRSAQLAFVSPAGPGVRLVPNVLRQGKSAVFAGTDLLRDDGGVASRATFCFGKSRDSRLAVDRLPAPDVADAADCQGFFKDEAGNNRGPNFAQHFDSRRAADALPMSSADAPVFTAWMRHRDRAIESTIVALAAIGDALPPASMALFDGPAPVSSMTWQFESVDEAPATTDGWWLCQSRAETIGQGYSSQSMTIWNHDRQPILVGRQNVAVFY</sequence>
<dbReference type="RefSeq" id="WP_123659487.1">
    <property type="nucleotide sequence ID" value="NZ_AYKG01000069.1"/>
</dbReference>
<evidence type="ECO:0000313" key="4">
    <source>
        <dbReference type="Proteomes" id="UP000285310"/>
    </source>
</evidence>
<dbReference type="InterPro" id="IPR049449">
    <property type="entry name" value="TesB_ACOT8-like_N"/>
</dbReference>
<dbReference type="EMBL" id="AYKG01000069">
    <property type="protein sequence ID" value="ROO23848.1"/>
    <property type="molecule type" value="Genomic_DNA"/>
</dbReference>
<keyword evidence="4" id="KW-1185">Reference proteome</keyword>
<dbReference type="InterPro" id="IPR049450">
    <property type="entry name" value="ACOT8-like_C"/>
</dbReference>